<evidence type="ECO:0000259" key="3">
    <source>
        <dbReference type="Pfam" id="PF20434"/>
    </source>
</evidence>
<evidence type="ECO:0000313" key="4">
    <source>
        <dbReference type="EMBL" id="TQL40442.1"/>
    </source>
</evidence>
<proteinExistence type="predicted"/>
<dbReference type="Proteomes" id="UP000317998">
    <property type="component" value="Unassembled WGS sequence"/>
</dbReference>
<comment type="caution">
    <text evidence="4">The sequence shown here is derived from an EMBL/GenBank/DDBJ whole genome shotgun (WGS) entry which is preliminary data.</text>
</comment>
<evidence type="ECO:0000256" key="2">
    <source>
        <dbReference type="SAM" id="SignalP"/>
    </source>
</evidence>
<dbReference type="PANTHER" id="PTHR48081">
    <property type="entry name" value="AB HYDROLASE SUPERFAMILY PROTEIN C4A8.06C"/>
    <property type="match status" value="1"/>
</dbReference>
<evidence type="ECO:0000256" key="1">
    <source>
        <dbReference type="ARBA" id="ARBA00022801"/>
    </source>
</evidence>
<keyword evidence="1" id="KW-0378">Hydrolase</keyword>
<dbReference type="GO" id="GO:0016787">
    <property type="term" value="F:hydrolase activity"/>
    <property type="evidence" value="ECO:0007669"/>
    <property type="project" value="UniProtKB-KW"/>
</dbReference>
<dbReference type="RefSeq" id="WP_141881753.1">
    <property type="nucleotide sequence ID" value="NZ_VFOM01000005.1"/>
</dbReference>
<dbReference type="SUPFAM" id="SSF53474">
    <property type="entry name" value="alpha/beta-Hydrolases"/>
    <property type="match status" value="1"/>
</dbReference>
<dbReference type="InterPro" id="IPR049492">
    <property type="entry name" value="BD-FAE-like_dom"/>
</dbReference>
<name>A0A542XX89_9MICO</name>
<dbReference type="InterPro" id="IPR050300">
    <property type="entry name" value="GDXG_lipolytic_enzyme"/>
</dbReference>
<dbReference type="InterPro" id="IPR029058">
    <property type="entry name" value="AB_hydrolase_fold"/>
</dbReference>
<dbReference type="PROSITE" id="PS51257">
    <property type="entry name" value="PROKAR_LIPOPROTEIN"/>
    <property type="match status" value="1"/>
</dbReference>
<sequence>MKQHAGTRALVGMLALALTVGIAVAGCAPAAVDSIRPAAVDDVLPIYADIVVNENLAYGERDGQPLLLDACQPADAAASALNNGPRRAVISVHGGSWRSGDKADPAWRNVCEWLASEGFIAFSVGYSLAPGHPFPAGIDDIRAAISWLRAPEQVEAYGYDPALIGAFGGSAGGNLVSLLATSGAGPWDVGTRVAAVVDLSGPIDLTTAGLDMLPDGFAQRQLDYLGCADYDRCDAAAAASPNHQVDPSDPPQLIVHAEDEYIPAAQGQLMADALRSAGVPVTLETVPGDGHSLELLDDELRGQIVEFLRGALR</sequence>
<dbReference type="Gene3D" id="3.40.50.1820">
    <property type="entry name" value="alpha/beta hydrolase"/>
    <property type="match status" value="1"/>
</dbReference>
<organism evidence="4 5">
    <name type="scientific">Homoserinimonas aerilata</name>
    <dbReference type="NCBI Taxonomy" id="1162970"/>
    <lineage>
        <taxon>Bacteria</taxon>
        <taxon>Bacillati</taxon>
        <taxon>Actinomycetota</taxon>
        <taxon>Actinomycetes</taxon>
        <taxon>Micrococcales</taxon>
        <taxon>Microbacteriaceae</taxon>
        <taxon>Homoserinimonas</taxon>
    </lineage>
</organism>
<feature type="signal peptide" evidence="2">
    <location>
        <begin position="1"/>
        <end position="25"/>
    </location>
</feature>
<dbReference type="Pfam" id="PF20434">
    <property type="entry name" value="BD-FAE"/>
    <property type="match status" value="1"/>
</dbReference>
<keyword evidence="5" id="KW-1185">Reference proteome</keyword>
<evidence type="ECO:0000313" key="5">
    <source>
        <dbReference type="Proteomes" id="UP000317998"/>
    </source>
</evidence>
<protein>
    <submittedName>
        <fullName evidence="4">Acetyl esterase/lipase</fullName>
    </submittedName>
</protein>
<gene>
    <name evidence="4" type="ORF">FB562_2651</name>
</gene>
<feature type="domain" description="BD-FAE-like" evidence="3">
    <location>
        <begin position="82"/>
        <end position="274"/>
    </location>
</feature>
<feature type="chain" id="PRO_5039124357" evidence="2">
    <location>
        <begin position="26"/>
        <end position="313"/>
    </location>
</feature>
<keyword evidence="2" id="KW-0732">Signal</keyword>
<dbReference type="PANTHER" id="PTHR48081:SF13">
    <property type="entry name" value="ALPHA_BETA HYDROLASE"/>
    <property type="match status" value="1"/>
</dbReference>
<dbReference type="AlphaFoldDB" id="A0A542XX89"/>
<accession>A0A542XX89</accession>
<dbReference type="OrthoDB" id="9803828at2"/>
<dbReference type="EMBL" id="VFOM01000005">
    <property type="protein sequence ID" value="TQL40442.1"/>
    <property type="molecule type" value="Genomic_DNA"/>
</dbReference>
<reference evidence="4 5" key="1">
    <citation type="submission" date="2019-06" db="EMBL/GenBank/DDBJ databases">
        <title>Sequencing the genomes of 1000 actinobacteria strains.</title>
        <authorList>
            <person name="Klenk H.-P."/>
        </authorList>
    </citation>
    <scope>NUCLEOTIDE SEQUENCE [LARGE SCALE GENOMIC DNA]</scope>
    <source>
        <strain evidence="4 5">DSM 26477</strain>
    </source>
</reference>